<keyword evidence="2" id="KW-1185">Reference proteome</keyword>
<proteinExistence type="predicted"/>
<protein>
    <submittedName>
        <fullName evidence="1">Glycosyl transferase family 2</fullName>
    </submittedName>
</protein>
<dbReference type="RefSeq" id="WP_111319324.1">
    <property type="nucleotide sequence ID" value="NZ_QKZT01000008.1"/>
</dbReference>
<dbReference type="AlphaFoldDB" id="A0A2W7QY95"/>
<dbReference type="SUPFAM" id="SSF53448">
    <property type="entry name" value="Nucleotide-diphospho-sugar transferases"/>
    <property type="match status" value="1"/>
</dbReference>
<reference evidence="1 2" key="1">
    <citation type="submission" date="2018-06" db="EMBL/GenBank/DDBJ databases">
        <title>Genomic Encyclopedia of Archaeal and Bacterial Type Strains, Phase II (KMG-II): from individual species to whole genera.</title>
        <authorList>
            <person name="Goeker M."/>
        </authorList>
    </citation>
    <scope>NUCLEOTIDE SEQUENCE [LARGE SCALE GENOMIC DNA]</scope>
    <source>
        <strain evidence="1 2">DSM 19830</strain>
    </source>
</reference>
<keyword evidence="1" id="KW-0808">Transferase</keyword>
<dbReference type="InterPro" id="IPR029044">
    <property type="entry name" value="Nucleotide-diphossugar_trans"/>
</dbReference>
<gene>
    <name evidence="1" type="ORF">LV85_02236</name>
</gene>
<dbReference type="Pfam" id="PF13704">
    <property type="entry name" value="Glyco_tranf_2_4"/>
    <property type="match status" value="1"/>
</dbReference>
<sequence>MRKIIVLTPIKNESWILDRFLEVTSIYADHIIIADQNSTDNSVEICSRYPKVILFENKSVDFNEADRQRLLISKARSLFGTENILLAIDADEILAADAMSSNDWQIMVNAQPGTILHFEKPTFFDTTDRVIRYPENGWPLGYVDDGAEHTPSVIHSKRIPTPHYANNLYLHNIKFLHYALTRLDAQFTKLKYYCMLENVFGSSSILHRRFFYNSNQDYRKEGLRFETSNPKWFALWESKNIDMHSIRKEEYYWYDVEILRLFQLYGVDRFKNEDIWNVDWEEVRIKLLNYNIDGIPDKSIESPSAIYLSSVNLCFSILLSLKLGVNRFRQFSKLLLS</sequence>
<dbReference type="EMBL" id="QKZT01000008">
    <property type="protein sequence ID" value="PZX52086.1"/>
    <property type="molecule type" value="Genomic_DNA"/>
</dbReference>
<evidence type="ECO:0000313" key="1">
    <source>
        <dbReference type="EMBL" id="PZX52086.1"/>
    </source>
</evidence>
<accession>A0A2W7QY95</accession>
<dbReference type="GO" id="GO:0016740">
    <property type="term" value="F:transferase activity"/>
    <property type="evidence" value="ECO:0007669"/>
    <property type="project" value="UniProtKB-KW"/>
</dbReference>
<name>A0A2W7QY95_9BACT</name>
<organism evidence="1 2">
    <name type="scientific">Algoriphagus chordae</name>
    <dbReference type="NCBI Taxonomy" id="237019"/>
    <lineage>
        <taxon>Bacteria</taxon>
        <taxon>Pseudomonadati</taxon>
        <taxon>Bacteroidota</taxon>
        <taxon>Cytophagia</taxon>
        <taxon>Cytophagales</taxon>
        <taxon>Cyclobacteriaceae</taxon>
        <taxon>Algoriphagus</taxon>
    </lineage>
</organism>
<dbReference type="Proteomes" id="UP000248882">
    <property type="component" value="Unassembled WGS sequence"/>
</dbReference>
<evidence type="ECO:0000313" key="2">
    <source>
        <dbReference type="Proteomes" id="UP000248882"/>
    </source>
</evidence>
<dbReference type="Gene3D" id="3.90.550.10">
    <property type="entry name" value="Spore Coat Polysaccharide Biosynthesis Protein SpsA, Chain A"/>
    <property type="match status" value="1"/>
</dbReference>
<dbReference type="OrthoDB" id="9815923at2"/>
<comment type="caution">
    <text evidence="1">The sequence shown here is derived from an EMBL/GenBank/DDBJ whole genome shotgun (WGS) entry which is preliminary data.</text>
</comment>